<accession>A0A5C2S2C9</accession>
<feature type="compositionally biased region" description="Polar residues" evidence="1">
    <location>
        <begin position="449"/>
        <end position="458"/>
    </location>
</feature>
<dbReference type="PANTHER" id="PTHR38848:SF3">
    <property type="entry name" value="G-PROTEIN COUPLED RECEPTORS FAMILY 3 PROFILE DOMAIN-CONTAINING PROTEIN"/>
    <property type="match status" value="1"/>
</dbReference>
<feature type="transmembrane region" description="Helical" evidence="2">
    <location>
        <begin position="89"/>
        <end position="115"/>
    </location>
</feature>
<dbReference type="PANTHER" id="PTHR38848">
    <property type="entry name" value="G-PROTEIN COUPLED RECEPTORS FAMILY 3 PROFILE DOMAIN-CONTAINING PROTEIN"/>
    <property type="match status" value="1"/>
</dbReference>
<feature type="transmembrane region" description="Helical" evidence="2">
    <location>
        <begin position="62"/>
        <end position="83"/>
    </location>
</feature>
<feature type="region of interest" description="Disordered" evidence="1">
    <location>
        <begin position="351"/>
        <end position="372"/>
    </location>
</feature>
<feature type="region of interest" description="Disordered" evidence="1">
    <location>
        <begin position="396"/>
        <end position="483"/>
    </location>
</feature>
<feature type="transmembrane region" description="Helical" evidence="2">
    <location>
        <begin position="135"/>
        <end position="155"/>
    </location>
</feature>
<proteinExistence type="predicted"/>
<dbReference type="EMBL" id="ML122280">
    <property type="protein sequence ID" value="RPD57612.1"/>
    <property type="molecule type" value="Genomic_DNA"/>
</dbReference>
<sequence>MNTVHVLAAVVPTRQFSNVGMEVLSSMIHLLGVSILSYMLALKLKPSDITPLGLSHITWPRFLILMNLLDSWAFLFTTGILVHGTGMELSGTVCLLGILNCIIFYASSKVIIYLFLAEKVFVVWNPHRQRFRSKIYMACLGFIVVYLGVMAFLIWGRIALFRDDGACVIGLARPASLTLLIYDLCINVLLTSLFVWPLLKRDFTTALKGVAVRTLWAAGVALTTSCINILVLTIMHGRQLAWVCLASCGTDVVVNAIVLCWVTSGKYERESEYSRDPSSHGDPKLHPSNVVFYSSTTASAGDFPHAAEPPRSAIRSPFPNVFAGVRPRGWSTSKSMSMRTQTDPDVELVRVGRSQTQSVDSDRDTSDTGSKLPAEDLIIESTVSLNSPAVSPAVSVSHRSTPLLRPPLRTHESTMRRSNMALSRHAGPGPVSPELEVPAQVHPPAMDASSPTARSSQGLPAMQIVVTRQTDPFPGFRVGLREE</sequence>
<dbReference type="AlphaFoldDB" id="A0A5C2S2C9"/>
<keyword evidence="2" id="KW-0812">Transmembrane</keyword>
<dbReference type="OrthoDB" id="3210850at2759"/>
<name>A0A5C2S2C9_9APHY</name>
<dbReference type="Proteomes" id="UP000313359">
    <property type="component" value="Unassembled WGS sequence"/>
</dbReference>
<gene>
    <name evidence="3" type="ORF">L227DRAFT_655456</name>
</gene>
<feature type="transmembrane region" description="Helical" evidence="2">
    <location>
        <begin position="175"/>
        <end position="199"/>
    </location>
</feature>
<protein>
    <recommendedName>
        <fullName evidence="5">Transmembrane protein</fullName>
    </recommendedName>
</protein>
<reference evidence="3" key="1">
    <citation type="journal article" date="2018" name="Genome Biol. Evol.">
        <title>Genomics and development of Lentinus tigrinus, a white-rot wood-decaying mushroom with dimorphic fruiting bodies.</title>
        <authorList>
            <person name="Wu B."/>
            <person name="Xu Z."/>
            <person name="Knudson A."/>
            <person name="Carlson A."/>
            <person name="Chen N."/>
            <person name="Kovaka S."/>
            <person name="LaButti K."/>
            <person name="Lipzen A."/>
            <person name="Pennachio C."/>
            <person name="Riley R."/>
            <person name="Schakwitz W."/>
            <person name="Umezawa K."/>
            <person name="Ohm R.A."/>
            <person name="Grigoriev I.V."/>
            <person name="Nagy L.G."/>
            <person name="Gibbons J."/>
            <person name="Hibbett D."/>
        </authorList>
    </citation>
    <scope>NUCLEOTIDE SEQUENCE [LARGE SCALE GENOMIC DNA]</scope>
    <source>
        <strain evidence="3">ALCF2SS1-6</strain>
    </source>
</reference>
<keyword evidence="2" id="KW-1133">Transmembrane helix</keyword>
<evidence type="ECO:0000256" key="1">
    <source>
        <dbReference type="SAM" id="MobiDB-lite"/>
    </source>
</evidence>
<feature type="transmembrane region" description="Helical" evidence="2">
    <location>
        <begin position="23"/>
        <end position="41"/>
    </location>
</feature>
<keyword evidence="2" id="KW-0472">Membrane</keyword>
<evidence type="ECO:0000256" key="2">
    <source>
        <dbReference type="SAM" id="Phobius"/>
    </source>
</evidence>
<keyword evidence="4" id="KW-1185">Reference proteome</keyword>
<evidence type="ECO:0000313" key="3">
    <source>
        <dbReference type="EMBL" id="RPD57612.1"/>
    </source>
</evidence>
<organism evidence="3 4">
    <name type="scientific">Lentinus tigrinus ALCF2SS1-6</name>
    <dbReference type="NCBI Taxonomy" id="1328759"/>
    <lineage>
        <taxon>Eukaryota</taxon>
        <taxon>Fungi</taxon>
        <taxon>Dikarya</taxon>
        <taxon>Basidiomycota</taxon>
        <taxon>Agaricomycotina</taxon>
        <taxon>Agaricomycetes</taxon>
        <taxon>Polyporales</taxon>
        <taxon>Polyporaceae</taxon>
        <taxon>Lentinus</taxon>
    </lineage>
</organism>
<feature type="transmembrane region" description="Helical" evidence="2">
    <location>
        <begin position="211"/>
        <end position="234"/>
    </location>
</feature>
<evidence type="ECO:0008006" key="5">
    <source>
        <dbReference type="Google" id="ProtNLM"/>
    </source>
</evidence>
<evidence type="ECO:0000313" key="4">
    <source>
        <dbReference type="Proteomes" id="UP000313359"/>
    </source>
</evidence>